<proteinExistence type="predicted"/>
<dbReference type="EMBL" id="MCAS01000026">
    <property type="protein sequence ID" value="RKF41434.1"/>
    <property type="molecule type" value="Genomic_DNA"/>
</dbReference>
<comment type="caution">
    <text evidence="1">The sequence shown here is derived from an EMBL/GenBank/DDBJ whole genome shotgun (WGS) entry which is preliminary data.</text>
</comment>
<evidence type="ECO:0008006" key="3">
    <source>
        <dbReference type="Google" id="ProtNLM"/>
    </source>
</evidence>
<dbReference type="OrthoDB" id="9020570at2"/>
<evidence type="ECO:0000313" key="1">
    <source>
        <dbReference type="EMBL" id="RKF41434.1"/>
    </source>
</evidence>
<reference evidence="1 2" key="1">
    <citation type="submission" date="2016-07" db="EMBL/GenBank/DDBJ databases">
        <title>Genome analysis of Burkholderia fungorum ES3-20.</title>
        <authorList>
            <person name="Xu D."/>
            <person name="Yao R."/>
            <person name="Zheng S."/>
        </authorList>
    </citation>
    <scope>NUCLEOTIDE SEQUENCE [LARGE SCALE GENOMIC DNA]</scope>
    <source>
        <strain evidence="1 2">ES3-20</strain>
    </source>
</reference>
<evidence type="ECO:0000313" key="2">
    <source>
        <dbReference type="Proteomes" id="UP000283709"/>
    </source>
</evidence>
<gene>
    <name evidence="1" type="ORF">BCY88_31410</name>
</gene>
<sequence>METRLPFNTIGLSNADRLSIANIVLEARKWPDVDIQAVVIAGAYVGEKSGGKLKNERGAVVKAYLIQLGIKPENVLIERKTLTDEMVKSDDGTLNVHQIAIELVPLCNGGCERLCNDPRVTPTSRVIK</sequence>
<dbReference type="AlphaFoldDB" id="A0A420G8D6"/>
<organism evidence="1 2">
    <name type="scientific">Paraburkholderia fungorum</name>
    <dbReference type="NCBI Taxonomy" id="134537"/>
    <lineage>
        <taxon>Bacteria</taxon>
        <taxon>Pseudomonadati</taxon>
        <taxon>Pseudomonadota</taxon>
        <taxon>Betaproteobacteria</taxon>
        <taxon>Burkholderiales</taxon>
        <taxon>Burkholderiaceae</taxon>
        <taxon>Paraburkholderia</taxon>
    </lineage>
</organism>
<name>A0A420G8D6_9BURK</name>
<dbReference type="Proteomes" id="UP000283709">
    <property type="component" value="Unassembled WGS sequence"/>
</dbReference>
<accession>A0A420G8D6</accession>
<protein>
    <recommendedName>
        <fullName evidence="3">OmpA-like domain-containing protein</fullName>
    </recommendedName>
</protein>